<name>A0A6A3W9W7_9STRA</name>
<evidence type="ECO:0000313" key="3">
    <source>
        <dbReference type="EMBL" id="KAE9181701.1"/>
    </source>
</evidence>
<gene>
    <name evidence="4" type="ORF">PF001_g14976</name>
    <name evidence="3" type="ORF">PF005_g22788</name>
    <name evidence="2" type="ORF">PF006_g26453</name>
    <name evidence="1" type="ORF">PF009_g25406</name>
</gene>
<dbReference type="EMBL" id="QXGA01003331">
    <property type="protein sequence ID" value="KAE9084555.1"/>
    <property type="molecule type" value="Genomic_DNA"/>
</dbReference>
<reference evidence="5 6" key="1">
    <citation type="submission" date="2018-08" db="EMBL/GenBank/DDBJ databases">
        <title>Genomic investigation of the strawberry pathogen Phytophthora fragariae indicates pathogenicity is determined by transcriptional variation in three key races.</title>
        <authorList>
            <person name="Adams T.M."/>
            <person name="Armitage A.D."/>
            <person name="Sobczyk M.K."/>
            <person name="Bates H.J."/>
            <person name="Dunwell J.M."/>
            <person name="Nellist C.F."/>
            <person name="Harrison R.J."/>
        </authorList>
    </citation>
    <scope>NUCLEOTIDE SEQUENCE [LARGE SCALE GENOMIC DNA]</scope>
    <source>
        <strain evidence="4 7">A4</strain>
        <strain evidence="3 6">NOV-27</strain>
        <strain evidence="2 8">NOV-5</strain>
        <strain evidence="1 5">NOV-9</strain>
    </source>
</reference>
<comment type="caution">
    <text evidence="3">The sequence shown here is derived from an EMBL/GenBank/DDBJ whole genome shotgun (WGS) entry which is preliminary data.</text>
</comment>
<dbReference type="Proteomes" id="UP000429523">
    <property type="component" value="Unassembled WGS sequence"/>
</dbReference>
<evidence type="ECO:0000313" key="8">
    <source>
        <dbReference type="Proteomes" id="UP000440732"/>
    </source>
</evidence>
<evidence type="ECO:0000313" key="5">
    <source>
        <dbReference type="Proteomes" id="UP000429523"/>
    </source>
</evidence>
<evidence type="ECO:0000313" key="4">
    <source>
        <dbReference type="EMBL" id="KAE9300405.1"/>
    </source>
</evidence>
<dbReference type="Proteomes" id="UP000437068">
    <property type="component" value="Unassembled WGS sequence"/>
</dbReference>
<protein>
    <submittedName>
        <fullName evidence="3">Uncharacterized protein</fullName>
    </submittedName>
</protein>
<dbReference type="EMBL" id="QXGF01002514">
    <property type="protein sequence ID" value="KAE8924360.1"/>
    <property type="molecule type" value="Genomic_DNA"/>
</dbReference>
<sequence>MAKGKVMSAVPGATGLDFGLAEAFCFLDALPLACLAGTDLFFDGLVNDGCGVAPVLADCIDGCGRIVTGPLKA</sequence>
<dbReference type="OrthoDB" id="10366820at2759"/>
<evidence type="ECO:0000313" key="7">
    <source>
        <dbReference type="Proteomes" id="UP000437068"/>
    </source>
</evidence>
<dbReference type="EMBL" id="QXGB01002089">
    <property type="protein sequence ID" value="KAE9181701.1"/>
    <property type="molecule type" value="Genomic_DNA"/>
</dbReference>
<proteinExistence type="predicted"/>
<dbReference type="EMBL" id="QXGE01000951">
    <property type="protein sequence ID" value="KAE9300405.1"/>
    <property type="molecule type" value="Genomic_DNA"/>
</dbReference>
<keyword evidence="6" id="KW-1185">Reference proteome</keyword>
<organism evidence="3 6">
    <name type="scientific">Phytophthora fragariae</name>
    <dbReference type="NCBI Taxonomy" id="53985"/>
    <lineage>
        <taxon>Eukaryota</taxon>
        <taxon>Sar</taxon>
        <taxon>Stramenopiles</taxon>
        <taxon>Oomycota</taxon>
        <taxon>Peronosporomycetes</taxon>
        <taxon>Peronosporales</taxon>
        <taxon>Peronosporaceae</taxon>
        <taxon>Phytophthora</taxon>
    </lineage>
</organism>
<accession>A0A6A3W9W7</accession>
<dbReference type="AlphaFoldDB" id="A0A6A3W9W7"/>
<evidence type="ECO:0000313" key="1">
    <source>
        <dbReference type="EMBL" id="KAE8924360.1"/>
    </source>
</evidence>
<evidence type="ECO:0000313" key="6">
    <source>
        <dbReference type="Proteomes" id="UP000433483"/>
    </source>
</evidence>
<dbReference type="Proteomes" id="UP000433483">
    <property type="component" value="Unassembled WGS sequence"/>
</dbReference>
<dbReference type="Proteomes" id="UP000440732">
    <property type="component" value="Unassembled WGS sequence"/>
</dbReference>
<evidence type="ECO:0000313" key="2">
    <source>
        <dbReference type="EMBL" id="KAE9084555.1"/>
    </source>
</evidence>